<gene>
    <name evidence="1" type="ORF">GCM10022207_60850</name>
</gene>
<dbReference type="InterPro" id="IPR029058">
    <property type="entry name" value="AB_hydrolase_fold"/>
</dbReference>
<dbReference type="Gene3D" id="3.40.50.1820">
    <property type="entry name" value="alpha/beta hydrolase"/>
    <property type="match status" value="1"/>
</dbReference>
<evidence type="ECO:0008006" key="3">
    <source>
        <dbReference type="Google" id="ProtNLM"/>
    </source>
</evidence>
<comment type="caution">
    <text evidence="1">The sequence shown here is derived from an EMBL/GenBank/DDBJ whole genome shotgun (WGS) entry which is preliminary data.</text>
</comment>
<evidence type="ECO:0000313" key="2">
    <source>
        <dbReference type="Proteomes" id="UP001501563"/>
    </source>
</evidence>
<keyword evidence="2" id="KW-1185">Reference proteome</keyword>
<reference evidence="2" key="1">
    <citation type="journal article" date="2019" name="Int. J. Syst. Evol. Microbiol.">
        <title>The Global Catalogue of Microorganisms (GCM) 10K type strain sequencing project: providing services to taxonomists for standard genome sequencing and annotation.</title>
        <authorList>
            <consortium name="The Broad Institute Genomics Platform"/>
            <consortium name="The Broad Institute Genome Sequencing Center for Infectious Disease"/>
            <person name="Wu L."/>
            <person name="Ma J."/>
        </authorList>
    </citation>
    <scope>NUCLEOTIDE SEQUENCE [LARGE SCALE GENOMIC DNA]</scope>
    <source>
        <strain evidence="2">JCM 16578</strain>
    </source>
</reference>
<organism evidence="1 2">
    <name type="scientific">Streptomyces lannensis</name>
    <dbReference type="NCBI Taxonomy" id="766498"/>
    <lineage>
        <taxon>Bacteria</taxon>
        <taxon>Bacillati</taxon>
        <taxon>Actinomycetota</taxon>
        <taxon>Actinomycetes</taxon>
        <taxon>Kitasatosporales</taxon>
        <taxon>Streptomycetaceae</taxon>
        <taxon>Streptomyces</taxon>
    </lineage>
</organism>
<accession>A0ABP7KQH2</accession>
<dbReference type="EMBL" id="BAAAZA010000021">
    <property type="protein sequence ID" value="GAA3885339.1"/>
    <property type="molecule type" value="Genomic_DNA"/>
</dbReference>
<sequence>MRPRLVFVHGVGGPRDPLAERNTWLRALAEGARAAGHSRRVLELVQGWAADVQFAYYGQLFGRAQAQGAAPRGDDDGDAAVSDLLLEALDERLVGPAADGEGQVLRHARAQLTMDGIAQGPGTVGRRLLSAANTLLSLPGLRTFGGWASAGLMIGQLRQVARYLGRGEEDSVGIPLDVRVRRCVAQALAPVGPTIVIAHSLGTVVSLEALHAHRGQVPLFVTLGSPLGLRAAVGARVRPQPLQVPGQVERWLNYWDRDDLIAGGPRLEKVVRPNDRAVVPVSRRVDSDGLWVHPAVKYLAQPAVAGPVVESIETLSRP</sequence>
<protein>
    <recommendedName>
        <fullName evidence="3">Alpha/beta hydrolase</fullName>
    </recommendedName>
</protein>
<dbReference type="SUPFAM" id="SSF53474">
    <property type="entry name" value="alpha/beta-Hydrolases"/>
    <property type="match status" value="1"/>
</dbReference>
<evidence type="ECO:0000313" key="1">
    <source>
        <dbReference type="EMBL" id="GAA3885339.1"/>
    </source>
</evidence>
<proteinExistence type="predicted"/>
<name>A0ABP7KQH2_9ACTN</name>
<dbReference type="Proteomes" id="UP001501563">
    <property type="component" value="Unassembled WGS sequence"/>
</dbReference>